<comment type="caution">
    <text evidence="2">The sequence shown here is derived from an EMBL/GenBank/DDBJ whole genome shotgun (WGS) entry which is preliminary data.</text>
</comment>
<gene>
    <name evidence="2" type="ORF">CRG98_007241</name>
</gene>
<evidence type="ECO:0000313" key="3">
    <source>
        <dbReference type="Proteomes" id="UP000233551"/>
    </source>
</evidence>
<feature type="region of interest" description="Disordered" evidence="1">
    <location>
        <begin position="1"/>
        <end position="27"/>
    </location>
</feature>
<keyword evidence="3" id="KW-1185">Reference proteome</keyword>
<evidence type="ECO:0000256" key="1">
    <source>
        <dbReference type="SAM" id="MobiDB-lite"/>
    </source>
</evidence>
<evidence type="ECO:0000313" key="2">
    <source>
        <dbReference type="EMBL" id="PKI72371.1"/>
    </source>
</evidence>
<protein>
    <submittedName>
        <fullName evidence="2">Uncharacterized protein</fullName>
    </submittedName>
</protein>
<dbReference type="AlphaFoldDB" id="A0A2I0KV74"/>
<feature type="compositionally biased region" description="Basic and acidic residues" evidence="1">
    <location>
        <begin position="16"/>
        <end position="27"/>
    </location>
</feature>
<name>A0A2I0KV74_PUNGR</name>
<proteinExistence type="predicted"/>
<organism evidence="2 3">
    <name type="scientific">Punica granatum</name>
    <name type="common">Pomegranate</name>
    <dbReference type="NCBI Taxonomy" id="22663"/>
    <lineage>
        <taxon>Eukaryota</taxon>
        <taxon>Viridiplantae</taxon>
        <taxon>Streptophyta</taxon>
        <taxon>Embryophyta</taxon>
        <taxon>Tracheophyta</taxon>
        <taxon>Spermatophyta</taxon>
        <taxon>Magnoliopsida</taxon>
        <taxon>eudicotyledons</taxon>
        <taxon>Gunneridae</taxon>
        <taxon>Pentapetalae</taxon>
        <taxon>rosids</taxon>
        <taxon>malvids</taxon>
        <taxon>Myrtales</taxon>
        <taxon>Lythraceae</taxon>
        <taxon>Punica</taxon>
    </lineage>
</organism>
<accession>A0A2I0KV74</accession>
<dbReference type="EMBL" id="PGOL01000328">
    <property type="protein sequence ID" value="PKI72371.1"/>
    <property type="molecule type" value="Genomic_DNA"/>
</dbReference>
<dbReference type="Proteomes" id="UP000233551">
    <property type="component" value="Unassembled WGS sequence"/>
</dbReference>
<reference evidence="2 3" key="1">
    <citation type="submission" date="2017-11" db="EMBL/GenBank/DDBJ databases">
        <title>De-novo sequencing of pomegranate (Punica granatum L.) genome.</title>
        <authorList>
            <person name="Akparov Z."/>
            <person name="Amiraslanov A."/>
            <person name="Hajiyeva S."/>
            <person name="Abbasov M."/>
            <person name="Kaur K."/>
            <person name="Hamwieh A."/>
            <person name="Solovyev V."/>
            <person name="Salamov A."/>
            <person name="Braich B."/>
            <person name="Kosarev P."/>
            <person name="Mahmoud A."/>
            <person name="Hajiyev E."/>
            <person name="Babayeva S."/>
            <person name="Izzatullayeva V."/>
            <person name="Mammadov A."/>
            <person name="Mammadov A."/>
            <person name="Sharifova S."/>
            <person name="Ojaghi J."/>
            <person name="Eynullazada K."/>
            <person name="Bayramov B."/>
            <person name="Abdulazimova A."/>
            <person name="Shahmuradov I."/>
        </authorList>
    </citation>
    <scope>NUCLEOTIDE SEQUENCE [LARGE SCALE GENOMIC DNA]</scope>
    <source>
        <strain evidence="3">cv. AG2017</strain>
        <tissue evidence="2">Leaf</tissue>
    </source>
</reference>
<sequence length="153" mass="17017">MAGGNPLIENQAEEERETRSKRPDLGEAKALRRGGTSCSLPALCPPNLSSLLDERIRGRFFHGSARILGPDRRGEEPKSRFSRTGTNRIMGMARPMINHVVSNIGRAAESQYKDGYQSKSYTAVFISFPSHSGTRYTPSWKLLTKMIKFISDG</sequence>